<organism evidence="1 2">
    <name type="scientific">Paludibacterium denitrificans</name>
    <dbReference type="NCBI Taxonomy" id="2675226"/>
    <lineage>
        <taxon>Bacteria</taxon>
        <taxon>Pseudomonadati</taxon>
        <taxon>Pseudomonadota</taxon>
        <taxon>Betaproteobacteria</taxon>
        <taxon>Neisseriales</taxon>
        <taxon>Chromobacteriaceae</taxon>
        <taxon>Paludibacterium</taxon>
    </lineage>
</organism>
<comment type="caution">
    <text evidence="1">The sequence shown here is derived from an EMBL/GenBank/DDBJ whole genome shotgun (WGS) entry which is preliminary data.</text>
</comment>
<protein>
    <submittedName>
        <fullName evidence="1">Uncharacterized protein</fullName>
    </submittedName>
</protein>
<dbReference type="AlphaFoldDB" id="A0A844G9M9"/>
<dbReference type="Proteomes" id="UP000446658">
    <property type="component" value="Unassembled WGS sequence"/>
</dbReference>
<evidence type="ECO:0000313" key="1">
    <source>
        <dbReference type="EMBL" id="MTD32339.1"/>
    </source>
</evidence>
<reference evidence="1 2" key="1">
    <citation type="submission" date="2019-11" db="EMBL/GenBank/DDBJ databases">
        <title>Draft genome sequence of Paludibacterium sp. dN18-1.</title>
        <authorList>
            <person name="Im W.-T."/>
        </authorList>
    </citation>
    <scope>NUCLEOTIDE SEQUENCE [LARGE SCALE GENOMIC DNA]</scope>
    <source>
        <strain evidence="2">dN 18-1</strain>
    </source>
</reference>
<keyword evidence="2" id="KW-1185">Reference proteome</keyword>
<evidence type="ECO:0000313" key="2">
    <source>
        <dbReference type="Proteomes" id="UP000446658"/>
    </source>
</evidence>
<dbReference type="EMBL" id="WLYX01000001">
    <property type="protein sequence ID" value="MTD32339.1"/>
    <property type="molecule type" value="Genomic_DNA"/>
</dbReference>
<accession>A0A844G9M9</accession>
<name>A0A844G9M9_9NEIS</name>
<dbReference type="RefSeq" id="WP_230368711.1">
    <property type="nucleotide sequence ID" value="NZ_WLYX01000001.1"/>
</dbReference>
<gene>
    <name evidence="1" type="ORF">GKE73_00625</name>
</gene>
<proteinExistence type="predicted"/>
<sequence length="47" mass="5449">MAPFLFLLLMVAFAVVIGLLLAPVQKRPELIPIRIRHDDTTRRPPRR</sequence>